<evidence type="ECO:0000256" key="5">
    <source>
        <dbReference type="PIRNR" id="PIRNR023803"/>
    </source>
</evidence>
<dbReference type="GO" id="GO:0030681">
    <property type="term" value="C:multimeric ribonuclease P complex"/>
    <property type="evidence" value="ECO:0007669"/>
    <property type="project" value="TreeGrafter"/>
</dbReference>
<comment type="function">
    <text evidence="5">Component of ribonuclease P, a protein complex that generates mature tRNA molecules by cleaving their 5'-ends.</text>
</comment>
<accession>A0A2C5YHL5</accession>
<comment type="caution">
    <text evidence="6">The sequence shown here is derived from an EMBL/GenBank/DDBJ whole genome shotgun (WGS) entry which is preliminary data.</text>
</comment>
<reference evidence="6 7" key="1">
    <citation type="submission" date="2017-06" db="EMBL/GenBank/DDBJ databases">
        <title>Ant-infecting Ophiocordyceps genomes reveal a high diversity of potential behavioral manipulation genes and a possible major role for enterotoxins.</title>
        <authorList>
            <person name="De Bekker C."/>
            <person name="Evans H.C."/>
            <person name="Brachmann A."/>
            <person name="Hughes D.P."/>
        </authorList>
    </citation>
    <scope>NUCLEOTIDE SEQUENCE [LARGE SCALE GENOMIC DNA]</scope>
    <source>
        <strain evidence="6 7">1348a</strain>
    </source>
</reference>
<dbReference type="PIRSF" id="PIRSF023803">
    <property type="entry name" value="Ribonuclease_P_prd"/>
    <property type="match status" value="1"/>
</dbReference>
<evidence type="ECO:0000313" key="6">
    <source>
        <dbReference type="EMBL" id="PHH68995.1"/>
    </source>
</evidence>
<comment type="subcellular location">
    <subcellularLocation>
        <location evidence="1">Nucleus</location>
    </subcellularLocation>
</comment>
<dbReference type="GO" id="GO:0033204">
    <property type="term" value="F:ribonuclease P RNA binding"/>
    <property type="evidence" value="ECO:0007669"/>
    <property type="project" value="InterPro"/>
</dbReference>
<name>A0A2C5YHL5_9HYPO</name>
<dbReference type="PANTHER" id="PTHR15441:SF2">
    <property type="entry name" value="RIBONUCLEASE P_MRP PROTEIN SUBUNIT POP5"/>
    <property type="match status" value="1"/>
</dbReference>
<evidence type="ECO:0000313" key="7">
    <source>
        <dbReference type="Proteomes" id="UP000224854"/>
    </source>
</evidence>
<evidence type="ECO:0000256" key="3">
    <source>
        <dbReference type="ARBA" id="ARBA00022694"/>
    </source>
</evidence>
<gene>
    <name evidence="6" type="ORF">CDD82_135</name>
</gene>
<dbReference type="OrthoDB" id="24745at2759"/>
<evidence type="ECO:0000256" key="1">
    <source>
        <dbReference type="ARBA" id="ARBA00004123"/>
    </source>
</evidence>
<dbReference type="Pfam" id="PF01900">
    <property type="entry name" value="RNase_P_Rpp14"/>
    <property type="match status" value="1"/>
</dbReference>
<organism evidence="6 7">
    <name type="scientific">Ophiocordyceps australis</name>
    <dbReference type="NCBI Taxonomy" id="1399860"/>
    <lineage>
        <taxon>Eukaryota</taxon>
        <taxon>Fungi</taxon>
        <taxon>Dikarya</taxon>
        <taxon>Ascomycota</taxon>
        <taxon>Pezizomycotina</taxon>
        <taxon>Sordariomycetes</taxon>
        <taxon>Hypocreomycetidae</taxon>
        <taxon>Hypocreales</taxon>
        <taxon>Ophiocordycipitaceae</taxon>
        <taxon>Ophiocordyceps</taxon>
    </lineage>
</organism>
<keyword evidence="4" id="KW-0539">Nucleus</keyword>
<dbReference type="GO" id="GO:0000172">
    <property type="term" value="C:ribonuclease MRP complex"/>
    <property type="evidence" value="ECO:0007669"/>
    <property type="project" value="TreeGrafter"/>
</dbReference>
<dbReference type="InterPro" id="IPR002759">
    <property type="entry name" value="Pop5/Rpp14/Rnp2-like"/>
</dbReference>
<evidence type="ECO:0000256" key="4">
    <source>
        <dbReference type="ARBA" id="ARBA00023242"/>
    </source>
</evidence>
<comment type="similarity">
    <text evidence="2 5">Belongs to the eukaryotic/archaeal RNase P protein component 2 family.</text>
</comment>
<dbReference type="GO" id="GO:0001682">
    <property type="term" value="P:tRNA 5'-leader removal"/>
    <property type="evidence" value="ECO:0007669"/>
    <property type="project" value="InterPro"/>
</dbReference>
<dbReference type="InterPro" id="IPR016819">
    <property type="entry name" value="RNase_P/MRP_POP5"/>
</dbReference>
<dbReference type="EMBL" id="NJEU01001018">
    <property type="protein sequence ID" value="PHH68995.1"/>
    <property type="molecule type" value="Genomic_DNA"/>
</dbReference>
<dbReference type="SUPFAM" id="SSF160350">
    <property type="entry name" value="Rnp2-like"/>
    <property type="match status" value="1"/>
</dbReference>
<protein>
    <recommendedName>
        <fullName evidence="5">Ribonuclease P/MRP protein subunit POP5</fullName>
        <ecNumber evidence="5">3.1.26.5</ecNumber>
    </recommendedName>
</protein>
<comment type="catalytic activity">
    <reaction evidence="5">
        <text>Endonucleolytic cleavage of RNA, removing 5'-extranucleotides from tRNA precursor.</text>
        <dbReference type="EC" id="3.1.26.5"/>
    </reaction>
</comment>
<dbReference type="GO" id="GO:0005730">
    <property type="term" value="C:nucleolus"/>
    <property type="evidence" value="ECO:0007669"/>
    <property type="project" value="TreeGrafter"/>
</dbReference>
<dbReference type="GO" id="GO:0004526">
    <property type="term" value="F:ribonuclease P activity"/>
    <property type="evidence" value="ECO:0007669"/>
    <property type="project" value="UniProtKB-EC"/>
</dbReference>
<dbReference type="Proteomes" id="UP000224854">
    <property type="component" value="Unassembled WGS sequence"/>
</dbReference>
<dbReference type="EC" id="3.1.26.5" evidence="5"/>
<dbReference type="PANTHER" id="PTHR15441">
    <property type="entry name" value="RIBONUCLEASE P PROTEIN SUBUNIT P14"/>
    <property type="match status" value="1"/>
</dbReference>
<proteinExistence type="inferred from homology"/>
<dbReference type="InterPro" id="IPR038085">
    <property type="entry name" value="Rnp2-like_sf"/>
</dbReference>
<sequence>MVRIKERYLLVNIIYPASPSAGVPDFVAQHQPTVANLTPHMLLKTIKAQAAILFGDYGAGAFEGRLSVKYLSLATSTFILRCSRAHHQMLWAVLTLMDSVPAQNGQPCIFRVVRVSGTMRKLEEEAIRQSRALVLAAKEAAATLDASSGCLAMAGAVTTA</sequence>
<keyword evidence="7" id="KW-1185">Reference proteome</keyword>
<dbReference type="Gene3D" id="3.30.70.3250">
    <property type="entry name" value="Ribonuclease P, Pop5 subunit"/>
    <property type="match status" value="1"/>
</dbReference>
<keyword evidence="3 5" id="KW-0819">tRNA processing</keyword>
<dbReference type="AlphaFoldDB" id="A0A2C5YHL5"/>
<evidence type="ECO:0000256" key="2">
    <source>
        <dbReference type="ARBA" id="ARBA00010800"/>
    </source>
</evidence>